<keyword evidence="3" id="KW-1185">Reference proteome</keyword>
<evidence type="ECO:0000256" key="1">
    <source>
        <dbReference type="SAM" id="MobiDB-lite"/>
    </source>
</evidence>
<sequence length="660" mass="69369">MKGFVAGIPIALLAQEHDFHPHAGGTVIGGPSGDDSDGGFTSPYSANIKTNTQVHEYSKDDHSVHLKHKDVYPPPHFHFGPTVVEKGPQVPGMGPFEKRGAPGGTVIGGPSGNDEGQSFDMPITGVFQTEVNDYNKDDHSIAVKNKDVHPPPQFHGPPPQFHPPHGYHGRPAGPPSAAFNAPPSTFEKRWGPEEEHGTVMGGPGGGSHHGPAGFHHPHGGTVIGGPSGDDEGISFSKPVTGHFKTNVNEYSKDDHSIDLKHKDVYPPPHFPPWGAPFKRGWGREHEKGATVMGGPSGNDGGQSFSAPVTVDTDTDVNEHSEDDHSIHLKHKDVYPPPHFPAWGAHPPFRRAYSPSREAGGGTVIGGPSGDDDGTDYSDPTNIDVTSGVNEHHEDDHAIKGDFTHVHPPATPHYSWADDEEGPYSYEEGPYSYEASPGPVEFPVPESSPAPPSDSPQGAPAPPAAGSPPAYAEVPQAANEAEAPHREDHQECAAKVHEVVRTVTKTQYKTVDATPEVPKLYKAQTSAVSMAATPQMSAQVDPKVFSNAVPLSGSASSGVRSYAPYSYASQRLMSHAASYSTVPVHVPMATPASSSYSRATPSGSMAKMMPTGVDPMSHGAKSSAAASPSEHATMFEGGAARLSGGLLSAAAGVMGVLAFIL</sequence>
<feature type="compositionally biased region" description="Polar residues" evidence="1">
    <location>
        <begin position="377"/>
        <end position="388"/>
    </location>
</feature>
<feature type="region of interest" description="Disordered" evidence="1">
    <location>
        <begin position="350"/>
        <end position="489"/>
    </location>
</feature>
<reference evidence="2" key="1">
    <citation type="journal article" date="2023" name="IMA Fungus">
        <title>Comparative genomic study of the Penicillium genus elucidates a diverse pangenome and 15 lateral gene transfer events.</title>
        <authorList>
            <person name="Petersen C."/>
            <person name="Sorensen T."/>
            <person name="Nielsen M.R."/>
            <person name="Sondergaard T.E."/>
            <person name="Sorensen J.L."/>
            <person name="Fitzpatrick D.A."/>
            <person name="Frisvad J.C."/>
            <person name="Nielsen K.L."/>
        </authorList>
    </citation>
    <scope>NUCLEOTIDE SEQUENCE</scope>
    <source>
        <strain evidence="2">IBT 15450</strain>
    </source>
</reference>
<feature type="compositionally biased region" description="Pro residues" evidence="1">
    <location>
        <begin position="150"/>
        <end position="162"/>
    </location>
</feature>
<reference evidence="2" key="2">
    <citation type="submission" date="2023-01" db="EMBL/GenBank/DDBJ databases">
        <authorList>
            <person name="Petersen C."/>
        </authorList>
    </citation>
    <scope>NUCLEOTIDE SEQUENCE</scope>
    <source>
        <strain evidence="2">IBT 15450</strain>
    </source>
</reference>
<accession>A0AAD6IDP8</accession>
<evidence type="ECO:0000313" key="2">
    <source>
        <dbReference type="EMBL" id="KAJ6043981.1"/>
    </source>
</evidence>
<feature type="compositionally biased region" description="Low complexity" evidence="1">
    <location>
        <begin position="422"/>
        <end position="438"/>
    </location>
</feature>
<dbReference type="Proteomes" id="UP001219568">
    <property type="component" value="Unassembled WGS sequence"/>
</dbReference>
<evidence type="ECO:0008006" key="4">
    <source>
        <dbReference type="Google" id="ProtNLM"/>
    </source>
</evidence>
<feature type="compositionally biased region" description="Gly residues" evidence="1">
    <location>
        <begin position="358"/>
        <end position="368"/>
    </location>
</feature>
<protein>
    <recommendedName>
        <fullName evidence="4">GPI anchored protein</fullName>
    </recommendedName>
</protein>
<feature type="compositionally biased region" description="Pro residues" evidence="1">
    <location>
        <begin position="439"/>
        <end position="465"/>
    </location>
</feature>
<name>A0AAD6IDP8_PENCN</name>
<gene>
    <name evidence="2" type="ORF">N7460_005336</name>
</gene>
<feature type="compositionally biased region" description="Gly residues" evidence="1">
    <location>
        <begin position="199"/>
        <end position="208"/>
    </location>
</feature>
<feature type="region of interest" description="Disordered" evidence="1">
    <location>
        <begin position="23"/>
        <end position="45"/>
    </location>
</feature>
<feature type="region of interest" description="Disordered" evidence="1">
    <location>
        <begin position="148"/>
        <end position="219"/>
    </location>
</feature>
<evidence type="ECO:0000313" key="3">
    <source>
        <dbReference type="Proteomes" id="UP001219568"/>
    </source>
</evidence>
<dbReference type="AlphaFoldDB" id="A0AAD6IDP8"/>
<dbReference type="EMBL" id="JAQJZL010000004">
    <property type="protein sequence ID" value="KAJ6043981.1"/>
    <property type="molecule type" value="Genomic_DNA"/>
</dbReference>
<feature type="compositionally biased region" description="Basic and acidic residues" evidence="1">
    <location>
        <begin position="186"/>
        <end position="197"/>
    </location>
</feature>
<proteinExistence type="predicted"/>
<feature type="compositionally biased region" description="Basic and acidic residues" evidence="1">
    <location>
        <begin position="389"/>
        <end position="404"/>
    </location>
</feature>
<organism evidence="2 3">
    <name type="scientific">Penicillium canescens</name>
    <dbReference type="NCBI Taxonomy" id="5083"/>
    <lineage>
        <taxon>Eukaryota</taxon>
        <taxon>Fungi</taxon>
        <taxon>Dikarya</taxon>
        <taxon>Ascomycota</taxon>
        <taxon>Pezizomycotina</taxon>
        <taxon>Eurotiomycetes</taxon>
        <taxon>Eurotiomycetidae</taxon>
        <taxon>Eurotiales</taxon>
        <taxon>Aspergillaceae</taxon>
        <taxon>Penicillium</taxon>
    </lineage>
</organism>
<comment type="caution">
    <text evidence="2">The sequence shown here is derived from an EMBL/GenBank/DDBJ whole genome shotgun (WGS) entry which is preliminary data.</text>
</comment>